<keyword evidence="4 6" id="KW-1133">Transmembrane helix</keyword>
<dbReference type="SUPFAM" id="SSF82861">
    <property type="entry name" value="Mechanosensitive channel protein MscS (YggB), transmembrane region"/>
    <property type="match status" value="1"/>
</dbReference>
<dbReference type="PANTHER" id="PTHR30566">
    <property type="entry name" value="YNAI-RELATED MECHANOSENSITIVE ION CHANNEL"/>
    <property type="match status" value="1"/>
</dbReference>
<dbReference type="RefSeq" id="WP_068838903.1">
    <property type="nucleotide sequence ID" value="NZ_BMXC01000006.1"/>
</dbReference>
<evidence type="ECO:0000256" key="5">
    <source>
        <dbReference type="ARBA" id="ARBA00023136"/>
    </source>
</evidence>
<feature type="transmembrane region" description="Helical" evidence="6">
    <location>
        <begin position="86"/>
        <end position="105"/>
    </location>
</feature>
<comment type="subcellular location">
    <subcellularLocation>
        <location evidence="1">Membrane</location>
        <topology evidence="1">Multi-pass membrane protein</topology>
    </subcellularLocation>
</comment>
<organism evidence="8 9">
    <name type="scientific">Pontibacter akesuensis</name>
    <dbReference type="NCBI Taxonomy" id="388950"/>
    <lineage>
        <taxon>Bacteria</taxon>
        <taxon>Pseudomonadati</taxon>
        <taxon>Bacteroidota</taxon>
        <taxon>Cytophagia</taxon>
        <taxon>Cytophagales</taxon>
        <taxon>Hymenobacteraceae</taxon>
        <taxon>Pontibacter</taxon>
    </lineage>
</organism>
<feature type="transmembrane region" description="Helical" evidence="6">
    <location>
        <begin position="20"/>
        <end position="42"/>
    </location>
</feature>
<gene>
    <name evidence="8" type="ORF">SAMN04487941_3657</name>
</gene>
<evidence type="ECO:0000256" key="2">
    <source>
        <dbReference type="ARBA" id="ARBA00008017"/>
    </source>
</evidence>
<evidence type="ECO:0000256" key="6">
    <source>
        <dbReference type="SAM" id="Phobius"/>
    </source>
</evidence>
<dbReference type="GO" id="GO:0008381">
    <property type="term" value="F:mechanosensitive monoatomic ion channel activity"/>
    <property type="evidence" value="ECO:0007669"/>
    <property type="project" value="UniProtKB-ARBA"/>
</dbReference>
<dbReference type="STRING" id="388950.GCA_001611675_02993"/>
<reference evidence="9" key="1">
    <citation type="submission" date="2016-10" db="EMBL/GenBank/DDBJ databases">
        <authorList>
            <person name="Varghese N."/>
        </authorList>
    </citation>
    <scope>NUCLEOTIDE SEQUENCE [LARGE SCALE GENOMIC DNA]</scope>
    <source>
        <strain evidence="9">DSM 18820</strain>
    </source>
</reference>
<dbReference type="AlphaFoldDB" id="A0A1I7KFE2"/>
<feature type="transmembrane region" description="Helical" evidence="6">
    <location>
        <begin position="165"/>
        <end position="184"/>
    </location>
</feature>
<feature type="domain" description="Mechanosensitive ion channel MscS" evidence="7">
    <location>
        <begin position="186"/>
        <end position="253"/>
    </location>
</feature>
<dbReference type="OrthoDB" id="9792218at2"/>
<dbReference type="GO" id="GO:0016020">
    <property type="term" value="C:membrane"/>
    <property type="evidence" value="ECO:0007669"/>
    <property type="project" value="UniProtKB-SubCell"/>
</dbReference>
<dbReference type="Proteomes" id="UP000182491">
    <property type="component" value="Unassembled WGS sequence"/>
</dbReference>
<keyword evidence="9" id="KW-1185">Reference proteome</keyword>
<proteinExistence type="inferred from homology"/>
<dbReference type="Gene3D" id="1.10.287.1260">
    <property type="match status" value="1"/>
</dbReference>
<name>A0A1I7KFE2_9BACT</name>
<keyword evidence="3 6" id="KW-0812">Transmembrane</keyword>
<feature type="transmembrane region" description="Helical" evidence="6">
    <location>
        <begin position="62"/>
        <end position="80"/>
    </location>
</feature>
<dbReference type="EMBL" id="FPCA01000005">
    <property type="protein sequence ID" value="SFU96084.1"/>
    <property type="molecule type" value="Genomic_DNA"/>
</dbReference>
<dbReference type="SUPFAM" id="SSF50182">
    <property type="entry name" value="Sm-like ribonucleoproteins"/>
    <property type="match status" value="1"/>
</dbReference>
<keyword evidence="5 6" id="KW-0472">Membrane</keyword>
<dbReference type="InterPro" id="IPR011014">
    <property type="entry name" value="MscS_channel_TM-2"/>
</dbReference>
<feature type="transmembrane region" description="Helical" evidence="6">
    <location>
        <begin position="138"/>
        <end position="159"/>
    </location>
</feature>
<dbReference type="InterPro" id="IPR010920">
    <property type="entry name" value="LSM_dom_sf"/>
</dbReference>
<evidence type="ECO:0000256" key="1">
    <source>
        <dbReference type="ARBA" id="ARBA00004141"/>
    </source>
</evidence>
<accession>A0A1I7KFE2</accession>
<evidence type="ECO:0000256" key="4">
    <source>
        <dbReference type="ARBA" id="ARBA00022989"/>
    </source>
</evidence>
<dbReference type="Pfam" id="PF00924">
    <property type="entry name" value="MS_channel_2nd"/>
    <property type="match status" value="1"/>
</dbReference>
<dbReference type="InterPro" id="IPR023408">
    <property type="entry name" value="MscS_beta-dom_sf"/>
</dbReference>
<dbReference type="Gene3D" id="2.30.30.60">
    <property type="match status" value="1"/>
</dbReference>
<dbReference type="InterPro" id="IPR006685">
    <property type="entry name" value="MscS_channel_2nd"/>
</dbReference>
<protein>
    <submittedName>
        <fullName evidence="8">Mechanosensitive ion channel</fullName>
    </submittedName>
</protein>
<sequence>MEKLQALYERFEIHLGGLGIIAAALLAGLIAKFLIFKLLNLYNRFENPYLLTSLTQRLSRPLSFFIPLLFLSIALPSLPYQPDTLYFLRRLIEILDIIAFAWILIKLTDVARDMVRHKYAIQKEDNIRERRLITQLQFMRKLVVVIIIFIATALILLSFEPVQKLGTGLLTSAGVAGVVIGFAAQTSIANLLAGLQLAFTQPIRLDDVLVVEGEFGRVEEITLTYVVLKLWDNRRLVLPLNYFIQKPFQNWTRTSSDILATVYLYTDYTLPLEPVRKEFNRILASTDLWDKRVSVLQVTDSKERTMELRALMSAHSSGVAWDLRCHVREGLIDYIQKNYPDALPKTRSAFVGQNLPPLGELS</sequence>
<comment type="similarity">
    <text evidence="2">Belongs to the MscS (TC 1.A.23) family.</text>
</comment>
<evidence type="ECO:0000256" key="3">
    <source>
        <dbReference type="ARBA" id="ARBA00022692"/>
    </source>
</evidence>
<evidence type="ECO:0000313" key="9">
    <source>
        <dbReference type="Proteomes" id="UP000182491"/>
    </source>
</evidence>
<evidence type="ECO:0000313" key="8">
    <source>
        <dbReference type="EMBL" id="SFU96084.1"/>
    </source>
</evidence>
<evidence type="ECO:0000259" key="7">
    <source>
        <dbReference type="Pfam" id="PF00924"/>
    </source>
</evidence>
<dbReference type="PANTHER" id="PTHR30566:SF25">
    <property type="entry name" value="INNER MEMBRANE PROTEIN"/>
    <property type="match status" value="1"/>
</dbReference>